<proteinExistence type="predicted"/>
<protein>
    <submittedName>
        <fullName evidence="2">Uncharacterized protein</fullName>
    </submittedName>
</protein>
<gene>
    <name evidence="2" type="ORF">PCOR1329_LOCUS49264</name>
</gene>
<feature type="compositionally biased region" description="Basic and acidic residues" evidence="1">
    <location>
        <begin position="144"/>
        <end position="156"/>
    </location>
</feature>
<reference evidence="2" key="1">
    <citation type="submission" date="2023-10" db="EMBL/GenBank/DDBJ databases">
        <authorList>
            <person name="Chen Y."/>
            <person name="Shah S."/>
            <person name="Dougan E. K."/>
            <person name="Thang M."/>
            <person name="Chan C."/>
        </authorList>
    </citation>
    <scope>NUCLEOTIDE SEQUENCE [LARGE SCALE GENOMIC DNA]</scope>
</reference>
<name>A0ABN9UKA9_9DINO</name>
<accession>A0ABN9UKA9</accession>
<evidence type="ECO:0000313" key="2">
    <source>
        <dbReference type="EMBL" id="CAK0860254.1"/>
    </source>
</evidence>
<feature type="region of interest" description="Disordered" evidence="1">
    <location>
        <begin position="38"/>
        <end position="78"/>
    </location>
</feature>
<sequence length="184" mass="21429">DLSEQLEASRAANEELAALVDAAEASRKRAEYEWGVEREELERQRDEAQAAATELERSVAEGAGREEELRQKCADRSQKLEEMRRIMDDQEGEMNQKIERVQQYVKERQVAALQAEQKLKDAERMCERWQGEVRRLQAEKDKLSKALLDNESRESGRSNQQQALLESQQEEIRALQGRLQRKEE</sequence>
<feature type="region of interest" description="Disordered" evidence="1">
    <location>
        <begin position="144"/>
        <end position="169"/>
    </location>
</feature>
<evidence type="ECO:0000313" key="3">
    <source>
        <dbReference type="Proteomes" id="UP001189429"/>
    </source>
</evidence>
<feature type="non-terminal residue" evidence="2">
    <location>
        <position position="184"/>
    </location>
</feature>
<comment type="caution">
    <text evidence="2">The sequence shown here is derived from an EMBL/GenBank/DDBJ whole genome shotgun (WGS) entry which is preliminary data.</text>
</comment>
<feature type="non-terminal residue" evidence="2">
    <location>
        <position position="1"/>
    </location>
</feature>
<evidence type="ECO:0000256" key="1">
    <source>
        <dbReference type="SAM" id="MobiDB-lite"/>
    </source>
</evidence>
<organism evidence="2 3">
    <name type="scientific">Prorocentrum cordatum</name>
    <dbReference type="NCBI Taxonomy" id="2364126"/>
    <lineage>
        <taxon>Eukaryota</taxon>
        <taxon>Sar</taxon>
        <taxon>Alveolata</taxon>
        <taxon>Dinophyceae</taxon>
        <taxon>Prorocentrales</taxon>
        <taxon>Prorocentraceae</taxon>
        <taxon>Prorocentrum</taxon>
    </lineage>
</organism>
<keyword evidence="3" id="KW-1185">Reference proteome</keyword>
<dbReference type="Proteomes" id="UP001189429">
    <property type="component" value="Unassembled WGS sequence"/>
</dbReference>
<dbReference type="EMBL" id="CAUYUJ010015959">
    <property type="protein sequence ID" value="CAK0860254.1"/>
    <property type="molecule type" value="Genomic_DNA"/>
</dbReference>